<reference evidence="2" key="1">
    <citation type="journal article" date="2018" name="Proc. Natl. Acad. Sci. U.S.A.">
        <title>Linking secondary metabolites to gene clusters through genome sequencing of six diverse Aspergillus species.</title>
        <authorList>
            <person name="Kaerboelling I."/>
            <person name="Vesth T.C."/>
            <person name="Frisvad J.C."/>
            <person name="Nybo J.L."/>
            <person name="Theobald S."/>
            <person name="Kuo A."/>
            <person name="Bowyer P."/>
            <person name="Matsuda Y."/>
            <person name="Mondo S."/>
            <person name="Lyhne E.K."/>
            <person name="Kogle M.E."/>
            <person name="Clum A."/>
            <person name="Lipzen A."/>
            <person name="Salamov A."/>
            <person name="Ngan C.Y."/>
            <person name="Daum C."/>
            <person name="Chiniquy J."/>
            <person name="Barry K."/>
            <person name="LaButti K."/>
            <person name="Haridas S."/>
            <person name="Simmons B.A."/>
            <person name="Magnuson J.K."/>
            <person name="Mortensen U.H."/>
            <person name="Larsen T.O."/>
            <person name="Grigoriev I.V."/>
            <person name="Baker S.E."/>
            <person name="Andersen M.R."/>
        </authorList>
    </citation>
    <scope>NUCLEOTIDE SEQUENCE [LARGE SCALE GENOMIC DNA]</scope>
    <source>
        <strain evidence="2">IBT 16806</strain>
    </source>
</reference>
<protein>
    <submittedName>
        <fullName evidence="1">Uncharacterized protein</fullName>
    </submittedName>
</protein>
<accession>A0A2I1C771</accession>
<organism evidence="1 2">
    <name type="scientific">Aspergillus novofumigatus (strain IBT 16806)</name>
    <dbReference type="NCBI Taxonomy" id="1392255"/>
    <lineage>
        <taxon>Eukaryota</taxon>
        <taxon>Fungi</taxon>
        <taxon>Dikarya</taxon>
        <taxon>Ascomycota</taxon>
        <taxon>Pezizomycotina</taxon>
        <taxon>Eurotiomycetes</taxon>
        <taxon>Eurotiomycetidae</taxon>
        <taxon>Eurotiales</taxon>
        <taxon>Aspergillaceae</taxon>
        <taxon>Aspergillus</taxon>
        <taxon>Aspergillus subgen. Fumigati</taxon>
    </lineage>
</organism>
<evidence type="ECO:0000313" key="2">
    <source>
        <dbReference type="Proteomes" id="UP000234474"/>
    </source>
</evidence>
<dbReference type="OrthoDB" id="4486134at2759"/>
<keyword evidence="2" id="KW-1185">Reference proteome</keyword>
<proteinExistence type="predicted"/>
<gene>
    <name evidence="1" type="ORF">P174DRAFT_452660</name>
</gene>
<dbReference type="RefSeq" id="XP_024682069.1">
    <property type="nucleotide sequence ID" value="XM_024829096.1"/>
</dbReference>
<comment type="caution">
    <text evidence="1">The sequence shown here is derived from an EMBL/GenBank/DDBJ whole genome shotgun (WGS) entry which is preliminary data.</text>
</comment>
<dbReference type="EMBL" id="MSZS01000005">
    <property type="protein sequence ID" value="PKX93474.1"/>
    <property type="molecule type" value="Genomic_DNA"/>
</dbReference>
<evidence type="ECO:0000313" key="1">
    <source>
        <dbReference type="EMBL" id="PKX93474.1"/>
    </source>
</evidence>
<dbReference type="GeneID" id="36536422"/>
<dbReference type="VEuPathDB" id="FungiDB:P174DRAFT_452660"/>
<sequence length="110" mass="11914">MFLDQGAIRKLSMFYYEPIGLGDVLVITARPVTEKSLRWCEATMTREDMLVAIVTALYDGPPMGTVGDAWLRRPDNLLVDVWGKPMNGTEVAGLSAKVPASPGSTTITVA</sequence>
<name>A0A2I1C771_ASPN1</name>
<dbReference type="Proteomes" id="UP000234474">
    <property type="component" value="Unassembled WGS sequence"/>
</dbReference>
<dbReference type="AlphaFoldDB" id="A0A2I1C771"/>